<comment type="similarity">
    <text evidence="1">Belongs to the SMP-30/CGR1 family.</text>
</comment>
<feature type="binding site" evidence="3">
    <location>
        <position position="189"/>
    </location>
    <ligand>
        <name>substrate</name>
    </ligand>
</feature>
<dbReference type="OrthoDB" id="423498at2759"/>
<comment type="caution">
    <text evidence="5">The sequence shown here is derived from an EMBL/GenBank/DDBJ whole genome shotgun (WGS) entry which is preliminary data.</text>
</comment>
<feature type="domain" description="SMP-30/Gluconolactonase/LRE-like region" evidence="4">
    <location>
        <begin position="97"/>
        <end position="344"/>
    </location>
</feature>
<sequence length="377" mass="41831">MKPGSKARPARRRLSIPNLRWRDFDPNRKLGPKLDPLTTIIGIILIPTIDQFKAFLSPVSIIPYIGISSYTTQTAPKMADTQQWTIEKPWLETHCLLGEGPFYEEHTGTLRFVDIRKKQLHYVKVAEGSSSLKTIQLDICPTVTANIAGVDPQERIALGVKYGLALLDVKKETYELLQHFNKPHNERLRSNDGGVDPHGRFWLGTMTDFGLGPFQVEGSVYRMDAKSNEVMLSDLMIPNTPGWSPDGKTLYITHSNAGEIFAFDYSLDTGEASNKRVFYTHDGPGAPDGFRVDVDGFLWSAVYGEGRVVRIDPATSKVVGEVRVPTKNATCVQFIGTELAITTAEDDEGEGASREYGGAVFKVDVGIRGLDLHEFKL</sequence>
<evidence type="ECO:0000313" key="5">
    <source>
        <dbReference type="EMBL" id="KAF4981338.1"/>
    </source>
</evidence>
<proteinExistence type="inferred from homology"/>
<feature type="binding site" evidence="3">
    <location>
        <position position="99"/>
    </location>
    <ligand>
        <name>a divalent metal cation</name>
        <dbReference type="ChEBI" id="CHEBI:60240"/>
    </ligand>
</feature>
<dbReference type="InterPro" id="IPR013658">
    <property type="entry name" value="SGL"/>
</dbReference>
<evidence type="ECO:0000256" key="1">
    <source>
        <dbReference type="ARBA" id="ARBA00008853"/>
    </source>
</evidence>
<dbReference type="InterPro" id="IPR005511">
    <property type="entry name" value="SMP-30"/>
</dbReference>
<dbReference type="Proteomes" id="UP000635477">
    <property type="component" value="Unassembled WGS sequence"/>
</dbReference>
<dbReference type="SUPFAM" id="SSF63829">
    <property type="entry name" value="Calcium-dependent phosphotriesterase"/>
    <property type="match status" value="1"/>
</dbReference>
<dbReference type="EMBL" id="JABEYC010000173">
    <property type="protein sequence ID" value="KAF4981338.1"/>
    <property type="molecule type" value="Genomic_DNA"/>
</dbReference>
<name>A0A8H4XMD9_9HYPO</name>
<gene>
    <name evidence="5" type="ORF">FZEAL_2823</name>
</gene>
<dbReference type="AlphaFoldDB" id="A0A8H4XMD9"/>
<evidence type="ECO:0000259" key="4">
    <source>
        <dbReference type="Pfam" id="PF08450"/>
    </source>
</evidence>
<dbReference type="Pfam" id="PF08450">
    <property type="entry name" value="SGL"/>
    <property type="match status" value="1"/>
</dbReference>
<dbReference type="PANTHER" id="PTHR10907">
    <property type="entry name" value="REGUCALCIN"/>
    <property type="match status" value="1"/>
</dbReference>
<feature type="binding site" evidence="3">
    <location>
        <position position="288"/>
    </location>
    <ligand>
        <name>a divalent metal cation</name>
        <dbReference type="ChEBI" id="CHEBI:60240"/>
    </ligand>
</feature>
<dbReference type="GO" id="GO:0004341">
    <property type="term" value="F:gluconolactonase activity"/>
    <property type="evidence" value="ECO:0007669"/>
    <property type="project" value="TreeGrafter"/>
</dbReference>
<reference evidence="5" key="1">
    <citation type="journal article" date="2020" name="BMC Genomics">
        <title>Correction to: Identification and distribution of gene clusters required for synthesis of sphingolipid metabolism inhibitors in diverse species of the filamentous fungus Fusarium.</title>
        <authorList>
            <person name="Kim H.S."/>
            <person name="Lohmar J.M."/>
            <person name="Busman M."/>
            <person name="Brown D.W."/>
            <person name="Naumann T.A."/>
            <person name="Divon H.H."/>
            <person name="Lysoe E."/>
            <person name="Uhlig S."/>
            <person name="Proctor R.H."/>
        </authorList>
    </citation>
    <scope>NUCLEOTIDE SEQUENCE</scope>
    <source>
        <strain evidence="5">NRRL 22465</strain>
    </source>
</reference>
<dbReference type="PANTHER" id="PTHR10907:SF47">
    <property type="entry name" value="REGUCALCIN"/>
    <property type="match status" value="1"/>
</dbReference>
<dbReference type="InterPro" id="IPR011042">
    <property type="entry name" value="6-blade_b-propeller_TolB-like"/>
</dbReference>
<dbReference type="Gene3D" id="2.120.10.30">
    <property type="entry name" value="TolB, C-terminal domain"/>
    <property type="match status" value="1"/>
</dbReference>
<protein>
    <recommendedName>
        <fullName evidence="4">SMP-30/Gluconolactonase/LRE-like region domain-containing protein</fullName>
    </recommendedName>
</protein>
<evidence type="ECO:0000313" key="6">
    <source>
        <dbReference type="Proteomes" id="UP000635477"/>
    </source>
</evidence>
<evidence type="ECO:0000256" key="3">
    <source>
        <dbReference type="PIRSR" id="PIRSR605511-2"/>
    </source>
</evidence>
<dbReference type="PRINTS" id="PR01790">
    <property type="entry name" value="SMP30FAMILY"/>
</dbReference>
<reference evidence="5" key="2">
    <citation type="submission" date="2020-05" db="EMBL/GenBank/DDBJ databases">
        <authorList>
            <person name="Kim H.-S."/>
            <person name="Proctor R.H."/>
            <person name="Brown D.W."/>
        </authorList>
    </citation>
    <scope>NUCLEOTIDE SEQUENCE</scope>
    <source>
        <strain evidence="5">NRRL 22465</strain>
    </source>
</reference>
<organism evidence="5 6">
    <name type="scientific">Fusarium zealandicum</name>
    <dbReference type="NCBI Taxonomy" id="1053134"/>
    <lineage>
        <taxon>Eukaryota</taxon>
        <taxon>Fungi</taxon>
        <taxon>Dikarya</taxon>
        <taxon>Ascomycota</taxon>
        <taxon>Pezizomycotina</taxon>
        <taxon>Sordariomycetes</taxon>
        <taxon>Hypocreomycetidae</taxon>
        <taxon>Hypocreales</taxon>
        <taxon>Nectriaceae</taxon>
        <taxon>Fusarium</taxon>
        <taxon>Fusarium staphyleae species complex</taxon>
    </lineage>
</organism>
<feature type="binding site" evidence="3">
    <location>
        <position position="239"/>
    </location>
    <ligand>
        <name>a divalent metal cation</name>
        <dbReference type="ChEBI" id="CHEBI:60240"/>
    </ligand>
</feature>
<evidence type="ECO:0000256" key="2">
    <source>
        <dbReference type="PIRSR" id="PIRSR605511-1"/>
    </source>
</evidence>
<keyword evidence="3" id="KW-0479">Metal-binding</keyword>
<feature type="active site" description="Proton donor/acceptor" evidence="2">
    <location>
        <position position="288"/>
    </location>
</feature>
<dbReference type="GO" id="GO:0005509">
    <property type="term" value="F:calcium ion binding"/>
    <property type="evidence" value="ECO:0007669"/>
    <property type="project" value="TreeGrafter"/>
</dbReference>
<keyword evidence="6" id="KW-1185">Reference proteome</keyword>
<feature type="binding site" evidence="3">
    <location>
        <position position="191"/>
    </location>
    <ligand>
        <name>substrate</name>
    </ligand>
</feature>
<keyword evidence="3" id="KW-0862">Zinc</keyword>
<comment type="cofactor">
    <cofactor evidence="3">
        <name>Zn(2+)</name>
        <dbReference type="ChEBI" id="CHEBI:29105"/>
    </cofactor>
    <text evidence="3">Binds 1 divalent metal cation per subunit.</text>
</comment>
<accession>A0A8H4XMD9</accession>